<evidence type="ECO:0000313" key="2">
    <source>
        <dbReference type="Proteomes" id="UP000283474"/>
    </source>
</evidence>
<dbReference type="CDD" id="cd05560">
    <property type="entry name" value="Xcc1710_like"/>
    <property type="match status" value="1"/>
</dbReference>
<dbReference type="SUPFAM" id="SSF64076">
    <property type="entry name" value="MTH938-like"/>
    <property type="match status" value="1"/>
</dbReference>
<dbReference type="AlphaFoldDB" id="A0A451FSQ5"/>
<protein>
    <recommendedName>
        <fullName evidence="3">Xcc1710-like domain-containing protein</fullName>
    </recommendedName>
</protein>
<proteinExistence type="predicted"/>
<reference evidence="1 2" key="1">
    <citation type="submission" date="2017-08" db="EMBL/GenBank/DDBJ databases">
        <authorList>
            <person name="Park S.-J."/>
            <person name="Kim H."/>
        </authorList>
    </citation>
    <scope>NUCLEOTIDE SEQUENCE [LARGE SCALE GENOMIC DNA]</scope>
    <source>
        <strain evidence="2">ye3</strain>
    </source>
</reference>
<name>A0A451FSQ5_9BURK</name>
<sequence>MQLQSESNPALNTVTAYGKDYIEINEVTYGHAVYFAPEGPIHTWEVHRFSDITAATLKLVAGIVEVPADPMAFLDGGGSGPRKPPDAPEVLLIGTGTAQHLLPAAITGPLLQMGIGVEAMSTQAAARTYNILMAEGRRVVVALLPLQETA</sequence>
<dbReference type="PANTHER" id="PTHR21192">
    <property type="entry name" value="NUCLEAR PROTEIN E3-3"/>
    <property type="match status" value="1"/>
</dbReference>
<dbReference type="InterPro" id="IPR036748">
    <property type="entry name" value="MTH938-like_sf"/>
</dbReference>
<dbReference type="PANTHER" id="PTHR21192:SF2">
    <property type="entry name" value="NADH DEHYDROGENASE [UBIQUINONE] 1 ALPHA SUBCOMPLEX ASSEMBLY FACTOR 3"/>
    <property type="match status" value="1"/>
</dbReference>
<dbReference type="EMBL" id="CP022987">
    <property type="protein sequence ID" value="QAA95535.1"/>
    <property type="molecule type" value="Genomic_DNA"/>
</dbReference>
<dbReference type="Pfam" id="PF04430">
    <property type="entry name" value="DUF498"/>
    <property type="match status" value="1"/>
</dbReference>
<evidence type="ECO:0000313" key="1">
    <source>
        <dbReference type="EMBL" id="QAA95535.1"/>
    </source>
</evidence>
<dbReference type="RefSeq" id="WP_128354807.1">
    <property type="nucleotide sequence ID" value="NZ_CP022987.1"/>
</dbReference>
<dbReference type="OrthoDB" id="9800373at2"/>
<organism evidence="1 2">
    <name type="scientific">Pollutimonas thiosulfatoxidans</name>
    <dbReference type="NCBI Taxonomy" id="2028345"/>
    <lineage>
        <taxon>Bacteria</taxon>
        <taxon>Pseudomonadati</taxon>
        <taxon>Pseudomonadota</taxon>
        <taxon>Betaproteobacteria</taxon>
        <taxon>Burkholderiales</taxon>
        <taxon>Alcaligenaceae</taxon>
        <taxon>Pollutimonas</taxon>
    </lineage>
</organism>
<evidence type="ECO:0008006" key="3">
    <source>
        <dbReference type="Google" id="ProtNLM"/>
    </source>
</evidence>
<keyword evidence="2" id="KW-1185">Reference proteome</keyword>
<gene>
    <name evidence="1" type="ORF">CKA81_07875</name>
</gene>
<dbReference type="InterPro" id="IPR007523">
    <property type="entry name" value="NDUFAF3/AAMDC"/>
</dbReference>
<dbReference type="Proteomes" id="UP000283474">
    <property type="component" value="Chromosome"/>
</dbReference>
<accession>A0A451FSQ5</accession>
<dbReference type="KEGG" id="pus:CKA81_07875"/>
<dbReference type="Gene3D" id="3.40.1230.10">
    <property type="entry name" value="MTH938-like"/>
    <property type="match status" value="1"/>
</dbReference>